<protein>
    <recommendedName>
        <fullName evidence="2">histidine kinase</fullName>
        <ecNumber evidence="2">2.7.13.3</ecNumber>
    </recommendedName>
</protein>
<dbReference type="PANTHER" id="PTHR43065:SF42">
    <property type="entry name" value="TWO-COMPONENT SENSOR PPRA"/>
    <property type="match status" value="1"/>
</dbReference>
<organism evidence="8 9">
    <name type="scientific">Paragemmobacter aquarius</name>
    <dbReference type="NCBI Taxonomy" id="2169400"/>
    <lineage>
        <taxon>Bacteria</taxon>
        <taxon>Pseudomonadati</taxon>
        <taxon>Pseudomonadota</taxon>
        <taxon>Alphaproteobacteria</taxon>
        <taxon>Rhodobacterales</taxon>
        <taxon>Paracoccaceae</taxon>
        <taxon>Paragemmobacter</taxon>
    </lineage>
</organism>
<dbReference type="Gene3D" id="1.10.287.130">
    <property type="match status" value="1"/>
</dbReference>
<evidence type="ECO:0000313" key="9">
    <source>
        <dbReference type="Proteomes" id="UP000244496"/>
    </source>
</evidence>
<dbReference type="Gene3D" id="3.40.50.2300">
    <property type="match status" value="1"/>
</dbReference>
<accession>A0A2S0UL18</accession>
<dbReference type="SUPFAM" id="SSF52172">
    <property type="entry name" value="CheY-like"/>
    <property type="match status" value="1"/>
</dbReference>
<sequence length="575" mass="61990">MQAGGRVGSERKIVWLAIAICIAAFAVIALWSQQPVAVALAALGSATGLAIIWLLPHFARQVAARWRGLAAVLRFRKEPKFEALPVPLIRFASDGTVLAMNAAARDLAGNGPKTRMAHDMFEDLGRPVADWLRDVAEGRHPGGAEVLRLRNARETRHFVQITAQRFGEAEVMGVLQDATALKRLEAQFTQSQKMQAVGQLAGGIAHDFNNILTAITGHCDLLLLRHRPDDLDHEDLQQIQQNAYRAGALVKQLLAFSRKQTLVPERIDLTEVLGELAHLLNRLLGGAVHLDLNHAPVPIALRVDKGQFEQVIVNLAVNARDAMPTGGVLRIESEVMELTVAAERDRVRVPAGSYAVIRVVDSGTGIPADIMPQIFEPFFTTKRTGEGTGLGLATVYGIVKQSGGFIFVDSAHGEGTEFQLWFPLCTTPAEAAQKVVTRRRAATEGVVLLVEDEAPVRAFAARALRLRGLTVLESASGEQALEIAATDVKIDIFVTDVILPGLTGPEWVEQALQGRAGTPVVFISGYAADAPSEAQGRIPASVFLSKPFSLAELSETVGAQMPRPPTDQPEVLSVS</sequence>
<dbReference type="CDD" id="cd00082">
    <property type="entry name" value="HisKA"/>
    <property type="match status" value="1"/>
</dbReference>
<evidence type="ECO:0000259" key="7">
    <source>
        <dbReference type="PROSITE" id="PS50110"/>
    </source>
</evidence>
<keyword evidence="5" id="KW-0472">Membrane</keyword>
<keyword evidence="5" id="KW-1133">Transmembrane helix</keyword>
<comment type="catalytic activity">
    <reaction evidence="1">
        <text>ATP + protein L-histidine = ADP + protein N-phospho-L-histidine.</text>
        <dbReference type="EC" id="2.7.13.3"/>
    </reaction>
</comment>
<dbReference type="Gene3D" id="3.30.565.10">
    <property type="entry name" value="Histidine kinase-like ATPase, C-terminal domain"/>
    <property type="match status" value="1"/>
</dbReference>
<dbReference type="InterPro" id="IPR036890">
    <property type="entry name" value="HATPase_C_sf"/>
</dbReference>
<dbReference type="SUPFAM" id="SSF55785">
    <property type="entry name" value="PYP-like sensor domain (PAS domain)"/>
    <property type="match status" value="1"/>
</dbReference>
<dbReference type="Pfam" id="PF00072">
    <property type="entry name" value="Response_reg"/>
    <property type="match status" value="1"/>
</dbReference>
<dbReference type="GO" id="GO:0000155">
    <property type="term" value="F:phosphorelay sensor kinase activity"/>
    <property type="evidence" value="ECO:0007669"/>
    <property type="project" value="InterPro"/>
</dbReference>
<feature type="transmembrane region" description="Helical" evidence="5">
    <location>
        <begin position="37"/>
        <end position="55"/>
    </location>
</feature>
<evidence type="ECO:0000256" key="4">
    <source>
        <dbReference type="PROSITE-ProRule" id="PRU00169"/>
    </source>
</evidence>
<dbReference type="PROSITE" id="PS50110">
    <property type="entry name" value="RESPONSE_REGULATORY"/>
    <property type="match status" value="1"/>
</dbReference>
<dbReference type="InterPro" id="IPR001789">
    <property type="entry name" value="Sig_transdc_resp-reg_receiver"/>
</dbReference>
<dbReference type="OrthoDB" id="9796100at2"/>
<dbReference type="SMART" id="SM00448">
    <property type="entry name" value="REC"/>
    <property type="match status" value="1"/>
</dbReference>
<dbReference type="RefSeq" id="WP_108435338.1">
    <property type="nucleotide sequence ID" value="NZ_CP028918.1"/>
</dbReference>
<dbReference type="EMBL" id="CP028918">
    <property type="protein sequence ID" value="AWB48519.1"/>
    <property type="molecule type" value="Genomic_DNA"/>
</dbReference>
<dbReference type="Gene3D" id="3.30.450.20">
    <property type="entry name" value="PAS domain"/>
    <property type="match status" value="1"/>
</dbReference>
<dbReference type="SUPFAM" id="SSF55874">
    <property type="entry name" value="ATPase domain of HSP90 chaperone/DNA topoisomerase II/histidine kinase"/>
    <property type="match status" value="1"/>
</dbReference>
<dbReference type="InterPro" id="IPR003594">
    <property type="entry name" value="HATPase_dom"/>
</dbReference>
<gene>
    <name evidence="8" type="ORF">HYN69_08350</name>
</gene>
<keyword evidence="3 4" id="KW-0597">Phosphoprotein</keyword>
<reference evidence="8 9" key="1">
    <citation type="submission" date="2018-04" db="EMBL/GenBank/DDBJ databases">
        <title>Genome sequencing of Gemmobacter.</title>
        <authorList>
            <person name="Yi H."/>
            <person name="Baek M.-G."/>
        </authorList>
    </citation>
    <scope>NUCLEOTIDE SEQUENCE [LARGE SCALE GENOMIC DNA]</scope>
    <source>
        <strain evidence="8 9">HYN0069</strain>
    </source>
</reference>
<keyword evidence="5" id="KW-0812">Transmembrane</keyword>
<dbReference type="PANTHER" id="PTHR43065">
    <property type="entry name" value="SENSOR HISTIDINE KINASE"/>
    <property type="match status" value="1"/>
</dbReference>
<dbReference type="EC" id="2.7.13.3" evidence="2"/>
<keyword evidence="9" id="KW-1185">Reference proteome</keyword>
<dbReference type="InterPro" id="IPR005467">
    <property type="entry name" value="His_kinase_dom"/>
</dbReference>
<dbReference type="InterPro" id="IPR035965">
    <property type="entry name" value="PAS-like_dom_sf"/>
</dbReference>
<evidence type="ECO:0000256" key="3">
    <source>
        <dbReference type="ARBA" id="ARBA00022553"/>
    </source>
</evidence>
<feature type="modified residue" description="4-aspartylphosphate" evidence="4">
    <location>
        <position position="496"/>
    </location>
</feature>
<evidence type="ECO:0000256" key="1">
    <source>
        <dbReference type="ARBA" id="ARBA00000085"/>
    </source>
</evidence>
<dbReference type="AlphaFoldDB" id="A0A2S0UL18"/>
<dbReference type="InterPro" id="IPR004358">
    <property type="entry name" value="Sig_transdc_His_kin-like_C"/>
</dbReference>
<proteinExistence type="predicted"/>
<dbReference type="SMART" id="SM00387">
    <property type="entry name" value="HATPase_c"/>
    <property type="match status" value="1"/>
</dbReference>
<name>A0A2S0UL18_9RHOB</name>
<feature type="transmembrane region" description="Helical" evidence="5">
    <location>
        <begin position="12"/>
        <end position="31"/>
    </location>
</feature>
<dbReference type="InterPro" id="IPR003661">
    <property type="entry name" value="HisK_dim/P_dom"/>
</dbReference>
<dbReference type="FunFam" id="1.10.287.130:FF:000037">
    <property type="entry name" value="Hybrid sensor histidine kinase/response regulator"/>
    <property type="match status" value="1"/>
</dbReference>
<dbReference type="KEGG" id="geh:HYN69_08350"/>
<dbReference type="SUPFAM" id="SSF47384">
    <property type="entry name" value="Homodimeric domain of signal transducing histidine kinase"/>
    <property type="match status" value="1"/>
</dbReference>
<evidence type="ECO:0000256" key="5">
    <source>
        <dbReference type="SAM" id="Phobius"/>
    </source>
</evidence>
<feature type="domain" description="Histidine kinase" evidence="6">
    <location>
        <begin position="203"/>
        <end position="426"/>
    </location>
</feature>
<feature type="domain" description="Response regulatory" evidence="7">
    <location>
        <begin position="446"/>
        <end position="561"/>
    </location>
</feature>
<dbReference type="SMART" id="SM00388">
    <property type="entry name" value="HisKA"/>
    <property type="match status" value="1"/>
</dbReference>
<dbReference type="InterPro" id="IPR036097">
    <property type="entry name" value="HisK_dim/P_sf"/>
</dbReference>
<dbReference type="Proteomes" id="UP000244496">
    <property type="component" value="Chromosome"/>
</dbReference>
<dbReference type="PRINTS" id="PR00344">
    <property type="entry name" value="BCTRLSENSOR"/>
</dbReference>
<dbReference type="Pfam" id="PF00512">
    <property type="entry name" value="HisKA"/>
    <property type="match status" value="1"/>
</dbReference>
<dbReference type="InterPro" id="IPR011006">
    <property type="entry name" value="CheY-like_superfamily"/>
</dbReference>
<dbReference type="PROSITE" id="PS50109">
    <property type="entry name" value="HIS_KIN"/>
    <property type="match status" value="1"/>
</dbReference>
<evidence type="ECO:0000313" key="8">
    <source>
        <dbReference type="EMBL" id="AWB48519.1"/>
    </source>
</evidence>
<dbReference type="Pfam" id="PF02518">
    <property type="entry name" value="HATPase_c"/>
    <property type="match status" value="1"/>
</dbReference>
<evidence type="ECO:0000259" key="6">
    <source>
        <dbReference type="PROSITE" id="PS50109"/>
    </source>
</evidence>
<evidence type="ECO:0000256" key="2">
    <source>
        <dbReference type="ARBA" id="ARBA00012438"/>
    </source>
</evidence>